<dbReference type="PANTHER" id="PTHR12184:SF1">
    <property type="entry name" value="UBIQUINOL-CYTOCHROME-C REDUCTASE COMPLEX ASSEMBLY FACTOR 1"/>
    <property type="match status" value="1"/>
</dbReference>
<dbReference type="InterPro" id="IPR021150">
    <property type="entry name" value="Ubiq_cyt_c_chap"/>
</dbReference>
<comment type="caution">
    <text evidence="4">The sequence shown here is derived from an EMBL/GenBank/DDBJ whole genome shotgun (WGS) entry which is preliminary data.</text>
</comment>
<name>A0ABV4F3Z0_BRAEL</name>
<protein>
    <submittedName>
        <fullName evidence="4">Cytochrome b pre-mRNA-processing protein 3</fullName>
    </submittedName>
</protein>
<evidence type="ECO:0000256" key="2">
    <source>
        <dbReference type="ARBA" id="ARBA00006436"/>
    </source>
</evidence>
<dbReference type="InterPro" id="IPR007129">
    <property type="entry name" value="Ubiqinol_cyt_c_chaperone_CPB3"/>
</dbReference>
<dbReference type="InterPro" id="IPR014569">
    <property type="entry name" value="Ubq_cyt-c_CBP3-rel"/>
</dbReference>
<keyword evidence="5" id="KW-1185">Reference proteome</keyword>
<dbReference type="Proteomes" id="UP001565471">
    <property type="component" value="Unassembled WGS sequence"/>
</dbReference>
<evidence type="ECO:0000256" key="1">
    <source>
        <dbReference type="ARBA" id="ARBA00006407"/>
    </source>
</evidence>
<evidence type="ECO:0000259" key="3">
    <source>
        <dbReference type="Pfam" id="PF03981"/>
    </source>
</evidence>
<comment type="similarity">
    <text evidence="1">Belongs to the CBP3 family.</text>
</comment>
<accession>A0ABV4F3Z0</accession>
<dbReference type="PIRSF" id="PIRSF032079">
    <property type="entry name" value="UCP032079"/>
    <property type="match status" value="1"/>
</dbReference>
<evidence type="ECO:0000313" key="4">
    <source>
        <dbReference type="EMBL" id="MEY9317673.1"/>
    </source>
</evidence>
<dbReference type="EMBL" id="JBGBZA010000002">
    <property type="protein sequence ID" value="MEY9317673.1"/>
    <property type="molecule type" value="Genomic_DNA"/>
</dbReference>
<feature type="domain" description="Ubiquinol-cytochrome c chaperone" evidence="3">
    <location>
        <begin position="38"/>
        <end position="173"/>
    </location>
</feature>
<evidence type="ECO:0000313" key="5">
    <source>
        <dbReference type="Proteomes" id="UP001565471"/>
    </source>
</evidence>
<proteinExistence type="inferred from homology"/>
<dbReference type="RefSeq" id="WP_026192838.1">
    <property type="nucleotide sequence ID" value="NZ_BJNL01000014.1"/>
</dbReference>
<dbReference type="GeneID" id="92954354"/>
<dbReference type="Pfam" id="PF03981">
    <property type="entry name" value="Ubiq_cyt_C_chap"/>
    <property type="match status" value="1"/>
</dbReference>
<comment type="similarity">
    <text evidence="2">Belongs to the UPF0174 family.</text>
</comment>
<sequence>MLWPFNHFRRPRVPARSTIETIYGMIVTQAREPLFYRDLGVPDTVNGRFDLLLMHLWLVLRRLKSVEGGAGLSQALFDHFCIDMDDNLREMGVGDLTVPKRMQAFGEAFYGRTAAYDLALTDSETALAESFCKNILNGQNIDKARQLAVYARVAMEGLARADLAALAKGAWRFPVPQAAGTAA</sequence>
<dbReference type="PANTHER" id="PTHR12184">
    <property type="entry name" value="UBIQUINOL-CYTOCHROME C REDUCTASE COMPLEX ASSEMBLY FACTOR 1 FAMILY MEMBER"/>
    <property type="match status" value="1"/>
</dbReference>
<reference evidence="4 5" key="1">
    <citation type="submission" date="2024-07" db="EMBL/GenBank/DDBJ databases">
        <title>Genomic Encyclopedia of Type Strains, Phase V (KMG-V): Genome sequencing to study the core and pangenomes of soil and plant-associated prokaryotes.</title>
        <authorList>
            <person name="Whitman W."/>
        </authorList>
    </citation>
    <scope>NUCLEOTIDE SEQUENCE [LARGE SCALE GENOMIC DNA]</scope>
    <source>
        <strain evidence="4 5">USDA 415</strain>
    </source>
</reference>
<organism evidence="4 5">
    <name type="scientific">Bradyrhizobium elkanii</name>
    <dbReference type="NCBI Taxonomy" id="29448"/>
    <lineage>
        <taxon>Bacteria</taxon>
        <taxon>Pseudomonadati</taxon>
        <taxon>Pseudomonadota</taxon>
        <taxon>Alphaproteobacteria</taxon>
        <taxon>Hyphomicrobiales</taxon>
        <taxon>Nitrobacteraceae</taxon>
        <taxon>Bradyrhizobium</taxon>
    </lineage>
</organism>
<gene>
    <name evidence="4" type="ORF">ABIF29_004472</name>
</gene>